<feature type="compositionally biased region" description="Basic residues" evidence="1">
    <location>
        <begin position="328"/>
        <end position="341"/>
    </location>
</feature>
<dbReference type="GO" id="GO:0032211">
    <property type="term" value="P:negative regulation of telomere maintenance via telomerase"/>
    <property type="evidence" value="ECO:0007669"/>
    <property type="project" value="Ensembl"/>
</dbReference>
<feature type="region of interest" description="Disordered" evidence="1">
    <location>
        <begin position="1"/>
        <end position="25"/>
    </location>
</feature>
<dbReference type="SMART" id="SM00443">
    <property type="entry name" value="G_patch"/>
    <property type="match status" value="1"/>
</dbReference>
<dbReference type="AlphaFoldDB" id="A0A8C3I537"/>
<dbReference type="GO" id="GO:0044877">
    <property type="term" value="F:protein-containing complex binding"/>
    <property type="evidence" value="ECO:0007669"/>
    <property type="project" value="Ensembl"/>
</dbReference>
<dbReference type="GO" id="GO:0007080">
    <property type="term" value="P:mitotic metaphase chromosome alignment"/>
    <property type="evidence" value="ECO:0007669"/>
    <property type="project" value="Ensembl"/>
</dbReference>
<dbReference type="GO" id="GO:0000781">
    <property type="term" value="C:chromosome, telomeric region"/>
    <property type="evidence" value="ECO:0007669"/>
    <property type="project" value="Ensembl"/>
</dbReference>
<feature type="region of interest" description="Disordered" evidence="1">
    <location>
        <begin position="204"/>
        <end position="360"/>
    </location>
</feature>
<sequence length="360" mass="40646">MEGAILRARKKQKWSVDPRNSAWSKDESKFGQKMLEKMGWSKGKGLGVQEQGSTEHIKVQVKNNTLGLGAAINYEDNWIAHQDDFNQLLAELNNCHGQGESEPSSEQKKTFSLEEKSRSSRKRVHYMKFAKGKDLSSRSEDDLSCIFGKRQSTKTEEDNTCADSPEEDRKEDQGMPNPVDHSNTVTSTMTVQEYFAKRMAKLKKFQKEPESELADPGTTAAEDLESSQGLKTKSKKKKKSRKNAEAENVDGYEEPKVKRSRTDGLWEEELETANTEYQPGKKKKKAKGQRKGEDVSCNGNSCVFPGSGEIYPGTSDGESLGEEDAKTKQKKPYKKKHKKQKKEATEYVDGMQRQKKKHSS</sequence>
<dbReference type="GeneID" id="101938543"/>
<dbReference type="GO" id="GO:0031397">
    <property type="term" value="P:negative regulation of protein ubiquitination"/>
    <property type="evidence" value="ECO:0007669"/>
    <property type="project" value="Ensembl"/>
</dbReference>
<feature type="compositionally biased region" description="Basic and acidic residues" evidence="1">
    <location>
        <begin position="105"/>
        <end position="117"/>
    </location>
</feature>
<dbReference type="CTD" id="54984"/>
<dbReference type="PROSITE" id="PS50174">
    <property type="entry name" value="G_PATCH"/>
    <property type="match status" value="1"/>
</dbReference>
<dbReference type="GO" id="GO:0005654">
    <property type="term" value="C:nucleoplasm"/>
    <property type="evidence" value="ECO:0007669"/>
    <property type="project" value="Ensembl"/>
</dbReference>
<dbReference type="GO" id="GO:1904751">
    <property type="term" value="P:positive regulation of protein localization to nucleolus"/>
    <property type="evidence" value="ECO:0007669"/>
    <property type="project" value="Ensembl"/>
</dbReference>
<accession>A0A8C3I537</accession>
<dbReference type="GO" id="GO:1902570">
    <property type="term" value="P:protein localization to nucleolus"/>
    <property type="evidence" value="ECO:0007669"/>
    <property type="project" value="Ensembl"/>
</dbReference>
<dbReference type="GO" id="GO:0007004">
    <property type="term" value="P:telomere maintenance via telomerase"/>
    <property type="evidence" value="ECO:0007669"/>
    <property type="project" value="Ensembl"/>
</dbReference>
<evidence type="ECO:0000256" key="1">
    <source>
        <dbReference type="SAM" id="MobiDB-lite"/>
    </source>
</evidence>
<dbReference type="InterPro" id="IPR000467">
    <property type="entry name" value="G_patch_dom"/>
</dbReference>
<dbReference type="GO" id="GO:0005739">
    <property type="term" value="C:mitochondrion"/>
    <property type="evidence" value="ECO:0007669"/>
    <property type="project" value="Ensembl"/>
</dbReference>
<dbReference type="GO" id="GO:0031647">
    <property type="term" value="P:regulation of protein stability"/>
    <property type="evidence" value="ECO:0007669"/>
    <property type="project" value="Ensembl"/>
</dbReference>
<dbReference type="PANTHER" id="PTHR23149">
    <property type="entry name" value="G PATCH DOMAIN CONTAINING PROTEIN"/>
    <property type="match status" value="1"/>
</dbReference>
<dbReference type="GO" id="GO:0010972">
    <property type="term" value="P:negative regulation of G2/M transition of mitotic cell cycle"/>
    <property type="evidence" value="ECO:0007669"/>
    <property type="project" value="Ensembl"/>
</dbReference>
<evidence type="ECO:0000313" key="3">
    <source>
        <dbReference type="Proteomes" id="UP000694380"/>
    </source>
</evidence>
<dbReference type="OrthoDB" id="29523at2759"/>
<dbReference type="InterPro" id="IPR050656">
    <property type="entry name" value="PINX1"/>
</dbReference>
<name>A0A8C3I537_CHRPI</name>
<dbReference type="GO" id="GO:0000776">
    <property type="term" value="C:kinetochore"/>
    <property type="evidence" value="ECO:0007669"/>
    <property type="project" value="Ensembl"/>
</dbReference>
<dbReference type="PANTHER" id="PTHR23149:SF27">
    <property type="entry name" value="PIN2_TERF1-INTERACTING TELOMERASE INHIBITOR 1"/>
    <property type="match status" value="1"/>
</dbReference>
<organism evidence="2 3">
    <name type="scientific">Chrysemys picta bellii</name>
    <name type="common">Western painted turtle</name>
    <name type="synonym">Emys bellii</name>
    <dbReference type="NCBI Taxonomy" id="8478"/>
    <lineage>
        <taxon>Eukaryota</taxon>
        <taxon>Metazoa</taxon>
        <taxon>Chordata</taxon>
        <taxon>Craniata</taxon>
        <taxon>Vertebrata</taxon>
        <taxon>Euteleostomi</taxon>
        <taxon>Archelosauria</taxon>
        <taxon>Testudinata</taxon>
        <taxon>Testudines</taxon>
        <taxon>Cryptodira</taxon>
        <taxon>Durocryptodira</taxon>
        <taxon>Testudinoidea</taxon>
        <taxon>Emydidae</taxon>
        <taxon>Chrysemys</taxon>
    </lineage>
</organism>
<dbReference type="Ensembl" id="ENSCPBT00000033570.1">
    <property type="protein sequence ID" value="ENSCPBP00000028516.1"/>
    <property type="gene ID" value="ENSCPBG00000020140.1"/>
</dbReference>
<dbReference type="Proteomes" id="UP000694380">
    <property type="component" value="Unplaced"/>
</dbReference>
<feature type="region of interest" description="Disordered" evidence="1">
    <location>
        <begin position="149"/>
        <end position="188"/>
    </location>
</feature>
<reference evidence="2" key="2">
    <citation type="submission" date="2025-09" db="UniProtKB">
        <authorList>
            <consortium name="Ensembl"/>
        </authorList>
    </citation>
    <scope>IDENTIFICATION</scope>
</reference>
<feature type="compositionally biased region" description="Basic residues" evidence="1">
    <location>
        <begin position="280"/>
        <end position="289"/>
    </location>
</feature>
<feature type="compositionally biased region" description="Basic residues" evidence="1">
    <location>
        <begin position="232"/>
        <end position="241"/>
    </location>
</feature>
<dbReference type="GO" id="GO:0010521">
    <property type="term" value="F:telomerase inhibitor activity"/>
    <property type="evidence" value="ECO:0007669"/>
    <property type="project" value="Ensembl"/>
</dbReference>
<proteinExistence type="predicted"/>
<dbReference type="OMA" id="KHQEQGL"/>
<evidence type="ECO:0000313" key="2">
    <source>
        <dbReference type="Ensembl" id="ENSCPBP00000028516.1"/>
    </source>
</evidence>
<dbReference type="GO" id="GO:0005730">
    <property type="term" value="C:nucleolus"/>
    <property type="evidence" value="ECO:0007669"/>
    <property type="project" value="Ensembl"/>
</dbReference>
<dbReference type="GO" id="GO:0070034">
    <property type="term" value="F:telomerase RNA binding"/>
    <property type="evidence" value="ECO:0007669"/>
    <property type="project" value="Ensembl"/>
</dbReference>
<reference evidence="2" key="1">
    <citation type="submission" date="2025-08" db="UniProtKB">
        <authorList>
            <consortium name="Ensembl"/>
        </authorList>
    </citation>
    <scope>IDENTIFICATION</scope>
</reference>
<dbReference type="GeneTree" id="ENSGT00450000040279"/>
<dbReference type="GO" id="GO:0070198">
    <property type="term" value="P:protein localization to chromosome, telomeric region"/>
    <property type="evidence" value="ECO:0007669"/>
    <property type="project" value="Ensembl"/>
</dbReference>
<keyword evidence="3" id="KW-1185">Reference proteome</keyword>
<gene>
    <name evidence="2" type="primary">PINX1</name>
</gene>
<feature type="compositionally biased region" description="Basic and acidic residues" evidence="1">
    <location>
        <begin position="253"/>
        <end position="264"/>
    </location>
</feature>
<dbReference type="GO" id="GO:0000228">
    <property type="term" value="C:nuclear chromosome"/>
    <property type="evidence" value="ECO:0007669"/>
    <property type="project" value="Ensembl"/>
</dbReference>
<protein>
    <submittedName>
        <fullName evidence="2">PIN2 (TERF1) interacting telomerase inhibitor 1</fullName>
    </submittedName>
</protein>
<dbReference type="Pfam" id="PF01585">
    <property type="entry name" value="G-patch"/>
    <property type="match status" value="1"/>
</dbReference>
<dbReference type="KEGG" id="cpic:101938543"/>
<dbReference type="GO" id="GO:0005819">
    <property type="term" value="C:spindle"/>
    <property type="evidence" value="ECO:0007669"/>
    <property type="project" value="Ensembl"/>
</dbReference>
<feature type="region of interest" description="Disordered" evidence="1">
    <location>
        <begin position="96"/>
        <end position="117"/>
    </location>
</feature>